<dbReference type="STRING" id="28181.BEN30_07350"/>
<dbReference type="InterPro" id="IPR000073">
    <property type="entry name" value="AB_hydrolase_1"/>
</dbReference>
<dbReference type="SUPFAM" id="SSF53474">
    <property type="entry name" value="alpha/beta-Hydrolases"/>
    <property type="match status" value="1"/>
</dbReference>
<keyword evidence="3" id="KW-1185">Reference proteome</keyword>
<dbReference type="PANTHER" id="PTHR43798">
    <property type="entry name" value="MONOACYLGLYCEROL LIPASE"/>
    <property type="match status" value="1"/>
</dbReference>
<protein>
    <submittedName>
        <fullName evidence="2">Alpha/beta hydrolase</fullName>
    </submittedName>
</protein>
<dbReference type="Pfam" id="PF12697">
    <property type="entry name" value="Abhydrolase_6"/>
    <property type="match status" value="1"/>
</dbReference>
<comment type="caution">
    <text evidence="2">The sequence shown here is derived from an EMBL/GenBank/DDBJ whole genome shotgun (WGS) entry which is preliminary data.</text>
</comment>
<dbReference type="InterPro" id="IPR050266">
    <property type="entry name" value="AB_hydrolase_sf"/>
</dbReference>
<proteinExistence type="predicted"/>
<dbReference type="Gene3D" id="3.40.50.1820">
    <property type="entry name" value="alpha/beta hydrolase"/>
    <property type="match status" value="1"/>
</dbReference>
<dbReference type="RefSeq" id="WP_069957398.1">
    <property type="nucleotide sequence ID" value="NZ_MCGG01000017.1"/>
</dbReference>
<sequence>MKSRPTLILIPGLMCDAALWAHQVVALSNVVDVIVADISDADSMEALAEQVLDEAPDEFALAGLSMGGYVAQEIMRQAPSRVTHLGFIDTNARADLPEQSENRKRLIKIAETGKLDGIVAEMLPNLIHPDHMNVPAIANVFGQMAARLGSDVFVDQQTAIMNRVDGRADLAKINCPTLVLCGEQDALTPVEVHQEMVDGIGANAKLVVIPDCGHLSPIEQPEAVTAALRAWLQT</sequence>
<dbReference type="PANTHER" id="PTHR43798:SF29">
    <property type="entry name" value="AB HYDROLASE-1 DOMAIN-CONTAINING PROTEIN"/>
    <property type="match status" value="1"/>
</dbReference>
<evidence type="ECO:0000313" key="2">
    <source>
        <dbReference type="EMBL" id="OEJ68069.1"/>
    </source>
</evidence>
<dbReference type="Proteomes" id="UP000095347">
    <property type="component" value="Unassembled WGS sequence"/>
</dbReference>
<dbReference type="InterPro" id="IPR029058">
    <property type="entry name" value="AB_hydrolase_fold"/>
</dbReference>
<accession>A0A1E5Q992</accession>
<reference evidence="3" key="1">
    <citation type="submission" date="2016-07" db="EMBL/GenBank/DDBJ databases">
        <authorList>
            <person name="Florea S."/>
            <person name="Webb J.S."/>
            <person name="Jaromczyk J."/>
            <person name="Schardl C.L."/>
        </authorList>
    </citation>
    <scope>NUCLEOTIDE SEQUENCE [LARGE SCALE GENOMIC DNA]</scope>
    <source>
        <strain evidence="3">MV-1</strain>
    </source>
</reference>
<dbReference type="AlphaFoldDB" id="A0A1E5Q992"/>
<evidence type="ECO:0000313" key="3">
    <source>
        <dbReference type="Proteomes" id="UP000095347"/>
    </source>
</evidence>
<dbReference type="EMBL" id="MCGG01000017">
    <property type="protein sequence ID" value="OEJ68069.1"/>
    <property type="molecule type" value="Genomic_DNA"/>
</dbReference>
<organism evidence="2 3">
    <name type="scientific">Magnetovibrio blakemorei</name>
    <dbReference type="NCBI Taxonomy" id="28181"/>
    <lineage>
        <taxon>Bacteria</taxon>
        <taxon>Pseudomonadati</taxon>
        <taxon>Pseudomonadota</taxon>
        <taxon>Alphaproteobacteria</taxon>
        <taxon>Rhodospirillales</taxon>
        <taxon>Magnetovibrionaceae</taxon>
        <taxon>Magnetovibrio</taxon>
    </lineage>
</organism>
<keyword evidence="2" id="KW-0378">Hydrolase</keyword>
<gene>
    <name evidence="2" type="ORF">BEN30_07350</name>
</gene>
<dbReference type="GO" id="GO:0016787">
    <property type="term" value="F:hydrolase activity"/>
    <property type="evidence" value="ECO:0007669"/>
    <property type="project" value="UniProtKB-KW"/>
</dbReference>
<evidence type="ECO:0000259" key="1">
    <source>
        <dbReference type="Pfam" id="PF12697"/>
    </source>
</evidence>
<feature type="domain" description="AB hydrolase-1" evidence="1">
    <location>
        <begin position="8"/>
        <end position="226"/>
    </location>
</feature>
<dbReference type="OrthoDB" id="5491135at2"/>
<name>A0A1E5Q992_9PROT</name>